<evidence type="ECO:0000256" key="2">
    <source>
        <dbReference type="ARBA" id="ARBA00022723"/>
    </source>
</evidence>
<evidence type="ECO:0000313" key="5">
    <source>
        <dbReference type="EMBL" id="EDW03837.1"/>
    </source>
</evidence>
<dbReference type="OMA" id="CSLTGWA"/>
<dbReference type="HOGENOM" id="CLU_029469_3_1_1"/>
<feature type="compositionally biased region" description="Basic residues" evidence="4">
    <location>
        <begin position="17"/>
        <end position="31"/>
    </location>
</feature>
<dbReference type="GO" id="GO:0008233">
    <property type="term" value="F:peptidase activity"/>
    <property type="evidence" value="ECO:0007669"/>
    <property type="project" value="UniProtKB-KW"/>
</dbReference>
<dbReference type="InterPro" id="IPR002933">
    <property type="entry name" value="Peptidase_M20"/>
</dbReference>
<dbReference type="eggNOG" id="KOG2276">
    <property type="taxonomic scope" value="Eukaryota"/>
</dbReference>
<sequence length="628" mass="72389">MKSTYSVESLTQNTTPKTRKSAKNTLKKRSSPAHSSALFDEENDFEGPTRCRCQRCEILHPTDRIRIEGERVFENVIKVQDAVDQNVEGLLNDLQELISFKSISVQPEMLAESMKALDWLADRLDNLKFQTMDHYVPDDPENCFEEPHRKVLFSRYFSSPTKNTVLIYGHLDVVPAKPDCWLHDPFTMHLEQGVIYGRGVTSGKGMLVGWLQAIECWLKVHGDLPINVKIIVDMLHEVGNSGLHIYVKERKDFFLDVDFMVFDANSWLNNNNPIIACSLSGWAHFGIEVRGGNKTLESGLAGGLVFEPMIDLCHLMNSLVNDDHDILIPNVELHVKALATHEWQLLEKADFQTYAYKEQLYIRRLRNEGNKVEMLQNRWCKPTLTMHGVEGADSHPGCRRMLPMRVVGKFSIKLVPDQDVKQIQSDVNDYLERCSSELDIGTKMTVHLLDGCEPSSWSSDSTLTKAVINAVFDVFQKMPIVTEGIPICLPVASVLGNLIDKPIMLVPYWRRRDHHHQENEYIEERCVMQHAKVCANLFYELSVISSKCKCHLLTDYCNRRGIMEKLDEERGYFNNESPASRRNQLMNVFRKHDNVSHLTHKRRPFNARFKNFLCIPFAWKRIRKHQKH</sequence>
<dbReference type="InParanoid" id="B4JAG6"/>
<evidence type="ECO:0000313" key="6">
    <source>
        <dbReference type="Proteomes" id="UP000001070"/>
    </source>
</evidence>
<dbReference type="EMBL" id="CH916368">
    <property type="protein sequence ID" value="EDW03837.1"/>
    <property type="molecule type" value="Genomic_DNA"/>
</dbReference>
<feature type="compositionally biased region" description="Polar residues" evidence="4">
    <location>
        <begin position="1"/>
        <end position="16"/>
    </location>
</feature>
<dbReference type="STRING" id="7222.B4JAG6"/>
<keyword evidence="6" id="KW-1185">Reference proteome</keyword>
<keyword evidence="2" id="KW-0479">Metal-binding</keyword>
<reference evidence="5 6" key="1">
    <citation type="journal article" date="2007" name="Nature">
        <title>Evolution of genes and genomes on the Drosophila phylogeny.</title>
        <authorList>
            <consortium name="Drosophila 12 Genomes Consortium"/>
            <person name="Clark A.G."/>
            <person name="Eisen M.B."/>
            <person name="Smith D.R."/>
            <person name="Bergman C.M."/>
            <person name="Oliver B."/>
            <person name="Markow T.A."/>
            <person name="Kaufman T.C."/>
            <person name="Kellis M."/>
            <person name="Gelbart W."/>
            <person name="Iyer V.N."/>
            <person name="Pollard D.A."/>
            <person name="Sackton T.B."/>
            <person name="Larracuente A.M."/>
            <person name="Singh N.D."/>
            <person name="Abad J.P."/>
            <person name="Abt D.N."/>
            <person name="Adryan B."/>
            <person name="Aguade M."/>
            <person name="Akashi H."/>
            <person name="Anderson W.W."/>
            <person name="Aquadro C.F."/>
            <person name="Ardell D.H."/>
            <person name="Arguello R."/>
            <person name="Artieri C.G."/>
            <person name="Barbash D.A."/>
            <person name="Barker D."/>
            <person name="Barsanti P."/>
            <person name="Batterham P."/>
            <person name="Batzoglou S."/>
            <person name="Begun D."/>
            <person name="Bhutkar A."/>
            <person name="Blanco E."/>
            <person name="Bosak S.A."/>
            <person name="Bradley R.K."/>
            <person name="Brand A.D."/>
            <person name="Brent M.R."/>
            <person name="Brooks A.N."/>
            <person name="Brown R.H."/>
            <person name="Butlin R.K."/>
            <person name="Caggese C."/>
            <person name="Calvi B.R."/>
            <person name="Bernardo de Carvalho A."/>
            <person name="Caspi A."/>
            <person name="Castrezana S."/>
            <person name="Celniker S.E."/>
            <person name="Chang J.L."/>
            <person name="Chapple C."/>
            <person name="Chatterji S."/>
            <person name="Chinwalla A."/>
            <person name="Civetta A."/>
            <person name="Clifton S.W."/>
            <person name="Comeron J.M."/>
            <person name="Costello J.C."/>
            <person name="Coyne J.A."/>
            <person name="Daub J."/>
            <person name="David R.G."/>
            <person name="Delcher A.L."/>
            <person name="Delehaunty K."/>
            <person name="Do C.B."/>
            <person name="Ebling H."/>
            <person name="Edwards K."/>
            <person name="Eickbush T."/>
            <person name="Evans J.D."/>
            <person name="Filipski A."/>
            <person name="Findeiss S."/>
            <person name="Freyhult E."/>
            <person name="Fulton L."/>
            <person name="Fulton R."/>
            <person name="Garcia A.C."/>
            <person name="Gardiner A."/>
            <person name="Garfield D.A."/>
            <person name="Garvin B.E."/>
            <person name="Gibson G."/>
            <person name="Gilbert D."/>
            <person name="Gnerre S."/>
            <person name="Godfrey J."/>
            <person name="Good R."/>
            <person name="Gotea V."/>
            <person name="Gravely B."/>
            <person name="Greenberg A.J."/>
            <person name="Griffiths-Jones S."/>
            <person name="Gross S."/>
            <person name="Guigo R."/>
            <person name="Gustafson E.A."/>
            <person name="Haerty W."/>
            <person name="Hahn M.W."/>
            <person name="Halligan D.L."/>
            <person name="Halpern A.L."/>
            <person name="Halter G.M."/>
            <person name="Han M.V."/>
            <person name="Heger A."/>
            <person name="Hillier L."/>
            <person name="Hinrichs A.S."/>
            <person name="Holmes I."/>
            <person name="Hoskins R.A."/>
            <person name="Hubisz M.J."/>
            <person name="Hultmark D."/>
            <person name="Huntley M.A."/>
            <person name="Jaffe D.B."/>
            <person name="Jagadeeshan S."/>
            <person name="Jeck W.R."/>
            <person name="Johnson J."/>
            <person name="Jones C.D."/>
            <person name="Jordan W.C."/>
            <person name="Karpen G.H."/>
            <person name="Kataoka E."/>
            <person name="Keightley P.D."/>
            <person name="Kheradpour P."/>
            <person name="Kirkness E.F."/>
            <person name="Koerich L.B."/>
            <person name="Kristiansen K."/>
            <person name="Kudrna D."/>
            <person name="Kulathinal R.J."/>
            <person name="Kumar S."/>
            <person name="Kwok R."/>
            <person name="Lander E."/>
            <person name="Langley C.H."/>
            <person name="Lapoint R."/>
            <person name="Lazzaro B.P."/>
            <person name="Lee S.J."/>
            <person name="Levesque L."/>
            <person name="Li R."/>
            <person name="Lin C.F."/>
            <person name="Lin M.F."/>
            <person name="Lindblad-Toh K."/>
            <person name="Llopart A."/>
            <person name="Long M."/>
            <person name="Low L."/>
            <person name="Lozovsky E."/>
            <person name="Lu J."/>
            <person name="Luo M."/>
            <person name="Machado C.A."/>
            <person name="Makalowski W."/>
            <person name="Marzo M."/>
            <person name="Matsuda M."/>
            <person name="Matzkin L."/>
            <person name="McAllister B."/>
            <person name="McBride C.S."/>
            <person name="McKernan B."/>
            <person name="McKernan K."/>
            <person name="Mendez-Lago M."/>
            <person name="Minx P."/>
            <person name="Mollenhauer M.U."/>
            <person name="Montooth K."/>
            <person name="Mount S.M."/>
            <person name="Mu X."/>
            <person name="Myers E."/>
            <person name="Negre B."/>
            <person name="Newfeld S."/>
            <person name="Nielsen R."/>
            <person name="Noor M.A."/>
            <person name="O'Grady P."/>
            <person name="Pachter L."/>
            <person name="Papaceit M."/>
            <person name="Parisi M.J."/>
            <person name="Parisi M."/>
            <person name="Parts L."/>
            <person name="Pedersen J.S."/>
            <person name="Pesole G."/>
            <person name="Phillippy A.M."/>
            <person name="Ponting C.P."/>
            <person name="Pop M."/>
            <person name="Porcelli D."/>
            <person name="Powell J.R."/>
            <person name="Prohaska S."/>
            <person name="Pruitt K."/>
            <person name="Puig M."/>
            <person name="Quesneville H."/>
            <person name="Ram K.R."/>
            <person name="Rand D."/>
            <person name="Rasmussen M.D."/>
            <person name="Reed L.K."/>
            <person name="Reenan R."/>
            <person name="Reily A."/>
            <person name="Remington K.A."/>
            <person name="Rieger T.T."/>
            <person name="Ritchie M.G."/>
            <person name="Robin C."/>
            <person name="Rogers Y.H."/>
            <person name="Rohde C."/>
            <person name="Rozas J."/>
            <person name="Rubenfield M.J."/>
            <person name="Ruiz A."/>
            <person name="Russo S."/>
            <person name="Salzberg S.L."/>
            <person name="Sanchez-Gracia A."/>
            <person name="Saranga D.J."/>
            <person name="Sato H."/>
            <person name="Schaeffer S.W."/>
            <person name="Schatz M.C."/>
            <person name="Schlenke T."/>
            <person name="Schwartz R."/>
            <person name="Segarra C."/>
            <person name="Singh R.S."/>
            <person name="Sirot L."/>
            <person name="Sirota M."/>
            <person name="Sisneros N.B."/>
            <person name="Smith C.D."/>
            <person name="Smith T.F."/>
            <person name="Spieth J."/>
            <person name="Stage D.E."/>
            <person name="Stark A."/>
            <person name="Stephan W."/>
            <person name="Strausberg R.L."/>
            <person name="Strempel S."/>
            <person name="Sturgill D."/>
            <person name="Sutton G."/>
            <person name="Sutton G.G."/>
            <person name="Tao W."/>
            <person name="Teichmann S."/>
            <person name="Tobari Y.N."/>
            <person name="Tomimura Y."/>
            <person name="Tsolas J.M."/>
            <person name="Valente V.L."/>
            <person name="Venter E."/>
            <person name="Venter J.C."/>
            <person name="Vicario S."/>
            <person name="Vieira F.G."/>
            <person name="Vilella A.J."/>
            <person name="Villasante A."/>
            <person name="Walenz B."/>
            <person name="Wang J."/>
            <person name="Wasserman M."/>
            <person name="Watts T."/>
            <person name="Wilson D."/>
            <person name="Wilson R.K."/>
            <person name="Wing R.A."/>
            <person name="Wolfner M.F."/>
            <person name="Wong A."/>
            <person name="Wong G.K."/>
            <person name="Wu C.I."/>
            <person name="Wu G."/>
            <person name="Yamamoto D."/>
            <person name="Yang H.P."/>
            <person name="Yang S.P."/>
            <person name="Yorke J.A."/>
            <person name="Yoshida K."/>
            <person name="Zdobnov E."/>
            <person name="Zhang P."/>
            <person name="Zhang Y."/>
            <person name="Zimin A.V."/>
            <person name="Baldwin J."/>
            <person name="Abdouelleil A."/>
            <person name="Abdulkadir J."/>
            <person name="Abebe A."/>
            <person name="Abera B."/>
            <person name="Abreu J."/>
            <person name="Acer S.C."/>
            <person name="Aftuck L."/>
            <person name="Alexander A."/>
            <person name="An P."/>
            <person name="Anderson E."/>
            <person name="Anderson S."/>
            <person name="Arachi H."/>
            <person name="Azer M."/>
            <person name="Bachantsang P."/>
            <person name="Barry A."/>
            <person name="Bayul T."/>
            <person name="Berlin A."/>
            <person name="Bessette D."/>
            <person name="Bloom T."/>
            <person name="Blye J."/>
            <person name="Boguslavskiy L."/>
            <person name="Bonnet C."/>
            <person name="Boukhgalter B."/>
            <person name="Bourzgui I."/>
            <person name="Brown A."/>
            <person name="Cahill P."/>
            <person name="Channer S."/>
            <person name="Cheshatsang Y."/>
            <person name="Chuda L."/>
            <person name="Citroen M."/>
            <person name="Collymore A."/>
            <person name="Cooke P."/>
            <person name="Costello M."/>
            <person name="D'Aco K."/>
            <person name="Daza R."/>
            <person name="De Haan G."/>
            <person name="DeGray S."/>
            <person name="DeMaso C."/>
            <person name="Dhargay N."/>
            <person name="Dooley K."/>
            <person name="Dooley E."/>
            <person name="Doricent M."/>
            <person name="Dorje P."/>
            <person name="Dorjee K."/>
            <person name="Dupes A."/>
            <person name="Elong R."/>
            <person name="Falk J."/>
            <person name="Farina A."/>
            <person name="Faro S."/>
            <person name="Ferguson D."/>
            <person name="Fisher S."/>
            <person name="Foley C.D."/>
            <person name="Franke A."/>
            <person name="Friedrich D."/>
            <person name="Gadbois L."/>
            <person name="Gearin G."/>
            <person name="Gearin C.R."/>
            <person name="Giannoukos G."/>
            <person name="Goode T."/>
            <person name="Graham J."/>
            <person name="Grandbois E."/>
            <person name="Grewal S."/>
            <person name="Gyaltsen K."/>
            <person name="Hafez N."/>
            <person name="Hagos B."/>
            <person name="Hall J."/>
            <person name="Henson C."/>
            <person name="Hollinger A."/>
            <person name="Honan T."/>
            <person name="Huard M.D."/>
            <person name="Hughes L."/>
            <person name="Hurhula B."/>
            <person name="Husby M.E."/>
            <person name="Kamat A."/>
            <person name="Kanga B."/>
            <person name="Kashin S."/>
            <person name="Khazanovich D."/>
            <person name="Kisner P."/>
            <person name="Lance K."/>
            <person name="Lara M."/>
            <person name="Lee W."/>
            <person name="Lennon N."/>
            <person name="Letendre F."/>
            <person name="LeVine R."/>
            <person name="Lipovsky A."/>
            <person name="Liu X."/>
            <person name="Liu J."/>
            <person name="Liu S."/>
            <person name="Lokyitsang T."/>
            <person name="Lokyitsang Y."/>
            <person name="Lubonja R."/>
            <person name="Lui A."/>
            <person name="MacDonald P."/>
            <person name="Magnisalis V."/>
            <person name="Maru K."/>
            <person name="Matthews C."/>
            <person name="McCusker W."/>
            <person name="McDonough S."/>
            <person name="Mehta T."/>
            <person name="Meldrim J."/>
            <person name="Meneus L."/>
            <person name="Mihai O."/>
            <person name="Mihalev A."/>
            <person name="Mihova T."/>
            <person name="Mittelman R."/>
            <person name="Mlenga V."/>
            <person name="Montmayeur A."/>
            <person name="Mulrain L."/>
            <person name="Navidi A."/>
            <person name="Naylor J."/>
            <person name="Negash T."/>
            <person name="Nguyen T."/>
            <person name="Nguyen N."/>
            <person name="Nicol R."/>
            <person name="Norbu C."/>
            <person name="Norbu N."/>
            <person name="Novod N."/>
            <person name="O'Neill B."/>
            <person name="Osman S."/>
            <person name="Markiewicz E."/>
            <person name="Oyono O.L."/>
            <person name="Patti C."/>
            <person name="Phunkhang P."/>
            <person name="Pierre F."/>
            <person name="Priest M."/>
            <person name="Raghuraman S."/>
            <person name="Rege F."/>
            <person name="Reyes R."/>
            <person name="Rise C."/>
            <person name="Rogov P."/>
            <person name="Ross K."/>
            <person name="Ryan E."/>
            <person name="Settipalli S."/>
            <person name="Shea T."/>
            <person name="Sherpa N."/>
            <person name="Shi L."/>
            <person name="Shih D."/>
            <person name="Sparrow T."/>
            <person name="Spaulding J."/>
            <person name="Stalker J."/>
            <person name="Stange-Thomann N."/>
            <person name="Stavropoulos S."/>
            <person name="Stone C."/>
            <person name="Strader C."/>
            <person name="Tesfaye S."/>
            <person name="Thomson T."/>
            <person name="Thoulutsang Y."/>
            <person name="Thoulutsang D."/>
            <person name="Topham K."/>
            <person name="Topping I."/>
            <person name="Tsamla T."/>
            <person name="Vassiliev H."/>
            <person name="Vo A."/>
            <person name="Wangchuk T."/>
            <person name="Wangdi T."/>
            <person name="Weiand M."/>
            <person name="Wilkinson J."/>
            <person name="Wilson A."/>
            <person name="Yadav S."/>
            <person name="Young G."/>
            <person name="Yu Q."/>
            <person name="Zembek L."/>
            <person name="Zhong D."/>
            <person name="Zimmer A."/>
            <person name="Zwirko Z."/>
            <person name="Jaffe D.B."/>
            <person name="Alvarez P."/>
            <person name="Brockman W."/>
            <person name="Butler J."/>
            <person name="Chin C."/>
            <person name="Gnerre S."/>
            <person name="Grabherr M."/>
            <person name="Kleber M."/>
            <person name="Mauceli E."/>
            <person name="MacCallum I."/>
        </authorList>
    </citation>
    <scope>NUCLEOTIDE SEQUENCE [LARGE SCALE GENOMIC DNA]</scope>
    <source>
        <strain evidence="6">Tucson 15287-2541.00</strain>
    </source>
</reference>
<dbReference type="SMR" id="B4JAG6"/>
<dbReference type="PANTHER" id="PTHR43270:SF4">
    <property type="entry name" value="CARNOSINE DIPEPTIDASE 2, ISOFORM A"/>
    <property type="match status" value="1"/>
</dbReference>
<dbReference type="PhylomeDB" id="B4JAG6"/>
<dbReference type="GO" id="GO:0006508">
    <property type="term" value="P:proteolysis"/>
    <property type="evidence" value="ECO:0007669"/>
    <property type="project" value="UniProtKB-KW"/>
</dbReference>
<dbReference type="SUPFAM" id="SSF53187">
    <property type="entry name" value="Zn-dependent exopeptidases"/>
    <property type="match status" value="1"/>
</dbReference>
<dbReference type="InterPro" id="IPR051458">
    <property type="entry name" value="Cyt/Met_Dipeptidase"/>
</dbReference>
<dbReference type="Pfam" id="PF01546">
    <property type="entry name" value="Peptidase_M20"/>
    <property type="match status" value="1"/>
</dbReference>
<dbReference type="Proteomes" id="UP000001070">
    <property type="component" value="Unassembled WGS sequence"/>
</dbReference>
<gene>
    <name evidence="5" type="primary">Dgri\GH11455</name>
    <name evidence="5" type="ORF">Dgri_GH11455</name>
</gene>
<feature type="region of interest" description="Disordered" evidence="4">
    <location>
        <begin position="1"/>
        <end position="47"/>
    </location>
</feature>
<organism evidence="6">
    <name type="scientific">Drosophila grimshawi</name>
    <name type="common">Hawaiian fruit fly</name>
    <name type="synonym">Idiomyia grimshawi</name>
    <dbReference type="NCBI Taxonomy" id="7222"/>
    <lineage>
        <taxon>Eukaryota</taxon>
        <taxon>Metazoa</taxon>
        <taxon>Ecdysozoa</taxon>
        <taxon>Arthropoda</taxon>
        <taxon>Hexapoda</taxon>
        <taxon>Insecta</taxon>
        <taxon>Pterygota</taxon>
        <taxon>Neoptera</taxon>
        <taxon>Endopterygota</taxon>
        <taxon>Diptera</taxon>
        <taxon>Brachycera</taxon>
        <taxon>Muscomorpha</taxon>
        <taxon>Ephydroidea</taxon>
        <taxon>Drosophilidae</taxon>
        <taxon>Drosophila</taxon>
        <taxon>Hawaiian Drosophila</taxon>
    </lineage>
</organism>
<keyword evidence="1" id="KW-0645">Protease</keyword>
<evidence type="ECO:0000256" key="3">
    <source>
        <dbReference type="ARBA" id="ARBA00022801"/>
    </source>
</evidence>
<dbReference type="CDD" id="cd05676">
    <property type="entry name" value="M20_dipept_like_CNDP"/>
    <property type="match status" value="1"/>
</dbReference>
<proteinExistence type="predicted"/>
<protein>
    <submittedName>
        <fullName evidence="5">GH11455</fullName>
    </submittedName>
</protein>
<dbReference type="GO" id="GO:0046872">
    <property type="term" value="F:metal ion binding"/>
    <property type="evidence" value="ECO:0007669"/>
    <property type="project" value="UniProtKB-KW"/>
</dbReference>
<name>B4JAG6_DROGR</name>
<dbReference type="Gene3D" id="3.40.630.10">
    <property type="entry name" value="Zn peptidases"/>
    <property type="match status" value="1"/>
</dbReference>
<dbReference type="Gene3D" id="3.30.70.360">
    <property type="match status" value="1"/>
</dbReference>
<dbReference type="AlphaFoldDB" id="B4JAG6"/>
<evidence type="ECO:0000256" key="1">
    <source>
        <dbReference type="ARBA" id="ARBA00022670"/>
    </source>
</evidence>
<dbReference type="OrthoDB" id="7832001at2759"/>
<dbReference type="PANTHER" id="PTHR43270">
    <property type="entry name" value="BETA-ALA-HIS DIPEPTIDASE"/>
    <property type="match status" value="1"/>
</dbReference>
<keyword evidence="3" id="KW-0378">Hydrolase</keyword>
<accession>B4JAG6</accession>
<evidence type="ECO:0000256" key="4">
    <source>
        <dbReference type="SAM" id="MobiDB-lite"/>
    </source>
</evidence>